<evidence type="ECO:0000256" key="11">
    <source>
        <dbReference type="SAM" id="SignalP"/>
    </source>
</evidence>
<dbReference type="InterPro" id="IPR044965">
    <property type="entry name" value="Glyco_hydro_17_plant"/>
</dbReference>
<keyword evidence="5 10" id="KW-0378">Hydrolase</keyword>
<dbReference type="PROSITE" id="PS00587">
    <property type="entry name" value="GLYCOSYL_HYDROL_F17"/>
    <property type="match status" value="1"/>
</dbReference>
<name>A0A833VDJ4_9POAL</name>
<keyword evidence="14" id="KW-1185">Reference proteome</keyword>
<dbReference type="FunFam" id="3.20.20.80:FF:000002">
    <property type="entry name" value="Glucan endo-1,3-beta-glucosidase 3"/>
    <property type="match status" value="1"/>
</dbReference>
<feature type="chain" id="PRO_5032724045" description="glucan endo-1,3-beta-D-glucosidase" evidence="11">
    <location>
        <begin position="21"/>
        <end position="448"/>
    </location>
</feature>
<dbReference type="GO" id="GO:0006952">
    <property type="term" value="P:defense response"/>
    <property type="evidence" value="ECO:0007669"/>
    <property type="project" value="UniProtKB-KW"/>
</dbReference>
<keyword evidence="6" id="KW-0611">Plant defense</keyword>
<dbReference type="Pfam" id="PF00332">
    <property type="entry name" value="Glyco_hydro_17"/>
    <property type="match status" value="1"/>
</dbReference>
<dbReference type="InterPro" id="IPR017853">
    <property type="entry name" value="GH"/>
</dbReference>
<evidence type="ECO:0000256" key="1">
    <source>
        <dbReference type="ARBA" id="ARBA00000382"/>
    </source>
</evidence>
<organism evidence="13 14">
    <name type="scientific">Carex littledalei</name>
    <dbReference type="NCBI Taxonomy" id="544730"/>
    <lineage>
        <taxon>Eukaryota</taxon>
        <taxon>Viridiplantae</taxon>
        <taxon>Streptophyta</taxon>
        <taxon>Embryophyta</taxon>
        <taxon>Tracheophyta</taxon>
        <taxon>Spermatophyta</taxon>
        <taxon>Magnoliopsida</taxon>
        <taxon>Liliopsida</taxon>
        <taxon>Poales</taxon>
        <taxon>Cyperaceae</taxon>
        <taxon>Cyperoideae</taxon>
        <taxon>Cariceae</taxon>
        <taxon>Carex</taxon>
        <taxon>Carex subgen. Euthyceras</taxon>
    </lineage>
</organism>
<feature type="signal peptide" evidence="11">
    <location>
        <begin position="1"/>
        <end position="20"/>
    </location>
</feature>
<evidence type="ECO:0000313" key="13">
    <source>
        <dbReference type="EMBL" id="KAF3335277.1"/>
    </source>
</evidence>
<evidence type="ECO:0000256" key="6">
    <source>
        <dbReference type="ARBA" id="ARBA00022821"/>
    </source>
</evidence>
<dbReference type="Pfam" id="PF07983">
    <property type="entry name" value="X8"/>
    <property type="match status" value="1"/>
</dbReference>
<protein>
    <recommendedName>
        <fullName evidence="3">glucan endo-1,3-beta-D-glucosidase</fullName>
        <ecNumber evidence="3">3.2.1.39</ecNumber>
    </recommendedName>
</protein>
<dbReference type="EMBL" id="SWLB01000008">
    <property type="protein sequence ID" value="KAF3335277.1"/>
    <property type="molecule type" value="Genomic_DNA"/>
</dbReference>
<dbReference type="EC" id="3.2.1.39" evidence="3"/>
<dbReference type="AlphaFoldDB" id="A0A833VDJ4"/>
<keyword evidence="7" id="KW-1015">Disulfide bond</keyword>
<dbReference type="Gene3D" id="3.20.20.80">
    <property type="entry name" value="Glycosidases"/>
    <property type="match status" value="1"/>
</dbReference>
<evidence type="ECO:0000313" key="14">
    <source>
        <dbReference type="Proteomes" id="UP000623129"/>
    </source>
</evidence>
<dbReference type="GO" id="GO:0005975">
    <property type="term" value="P:carbohydrate metabolic process"/>
    <property type="evidence" value="ECO:0007669"/>
    <property type="project" value="InterPro"/>
</dbReference>
<keyword evidence="8 10" id="KW-0326">Glycosidase</keyword>
<sequence>MLALSSLLSLFLLFIPQGAGIGVNYGKRATNLPSPFQVAQFLSQNTIIDRVKIFDSDPTTIKAFANTGLAIDITISNDLIPHLTKASFAQHWVQTNIIPYASRTNISRILVGNEAISTANKSLILGLMPAMQNLHKALVSVARQHKIKVSTAHSLGILSTSVPPSAGKFKDGYDTAVIKPLLSFLKATGSPFMVNAYPFFGFTVDTLDYALFRLNNGVVDNETGHVYANMLDAQLDAVHSAMKRLGFTDIDIVIAETGWPSFGGESEVSVTMDLALDYNKNLIRHVISGIGTPLMSNRTFETYIFELFNEDLKSGPASERNFGLFHADLTPVYDIGILKTEVTPPEKTTVTNSTNPISDNVKQWCIPKLNADKTMLQENIIFACTQVDCHPIQPGGFCFNPDTIHAHAAYAMNEYFRFYGKNSFDCYFGGSGIISTSDPSYGSCKFNS</sequence>
<evidence type="ECO:0000256" key="4">
    <source>
        <dbReference type="ARBA" id="ARBA00022729"/>
    </source>
</evidence>
<evidence type="ECO:0000256" key="8">
    <source>
        <dbReference type="ARBA" id="ARBA00023295"/>
    </source>
</evidence>
<dbReference type="Gene3D" id="1.20.58.1040">
    <property type="match status" value="1"/>
</dbReference>
<evidence type="ECO:0000256" key="3">
    <source>
        <dbReference type="ARBA" id="ARBA00012780"/>
    </source>
</evidence>
<reference evidence="13" key="1">
    <citation type="submission" date="2020-01" db="EMBL/GenBank/DDBJ databases">
        <title>Genome sequence of Kobresia littledalei, the first chromosome-level genome in the family Cyperaceae.</title>
        <authorList>
            <person name="Qu G."/>
        </authorList>
    </citation>
    <scope>NUCLEOTIDE SEQUENCE</scope>
    <source>
        <strain evidence="13">C.B.Clarke</strain>
        <tissue evidence="13">Leaf</tissue>
    </source>
</reference>
<evidence type="ECO:0000256" key="10">
    <source>
        <dbReference type="RuleBase" id="RU004336"/>
    </source>
</evidence>
<evidence type="ECO:0000256" key="5">
    <source>
        <dbReference type="ARBA" id="ARBA00022801"/>
    </source>
</evidence>
<evidence type="ECO:0000256" key="2">
    <source>
        <dbReference type="ARBA" id="ARBA00008773"/>
    </source>
</evidence>
<dbReference type="InterPro" id="IPR000490">
    <property type="entry name" value="Glyco_hydro_17"/>
</dbReference>
<comment type="catalytic activity">
    <reaction evidence="1">
        <text>Hydrolysis of (1-&gt;3)-beta-D-glucosidic linkages in (1-&gt;3)-beta-D-glucans.</text>
        <dbReference type="EC" id="3.2.1.39"/>
    </reaction>
</comment>
<dbReference type="FunFam" id="1.20.58.1040:FF:000003">
    <property type="entry name" value="glucan endo-1,3-beta-glucosidase 7"/>
    <property type="match status" value="1"/>
</dbReference>
<proteinExistence type="inferred from homology"/>
<dbReference type="SUPFAM" id="SSF51445">
    <property type="entry name" value="(Trans)glycosidases"/>
    <property type="match status" value="1"/>
</dbReference>
<dbReference type="Proteomes" id="UP000623129">
    <property type="component" value="Unassembled WGS sequence"/>
</dbReference>
<dbReference type="PANTHER" id="PTHR32227">
    <property type="entry name" value="GLUCAN ENDO-1,3-BETA-GLUCOSIDASE BG1-RELATED-RELATED"/>
    <property type="match status" value="1"/>
</dbReference>
<comment type="similarity">
    <text evidence="2 9">Belongs to the glycosyl hydrolase 17 family.</text>
</comment>
<evidence type="ECO:0000256" key="9">
    <source>
        <dbReference type="RuleBase" id="RU004335"/>
    </source>
</evidence>
<comment type="caution">
    <text evidence="13">The sequence shown here is derived from an EMBL/GenBank/DDBJ whole genome shotgun (WGS) entry which is preliminary data.</text>
</comment>
<feature type="domain" description="X8" evidence="12">
    <location>
        <begin position="363"/>
        <end position="446"/>
    </location>
</feature>
<gene>
    <name evidence="13" type="ORF">FCM35_KLT19784</name>
</gene>
<evidence type="ECO:0000256" key="7">
    <source>
        <dbReference type="ARBA" id="ARBA00023157"/>
    </source>
</evidence>
<dbReference type="OrthoDB" id="1938138at2759"/>
<accession>A0A833VDJ4</accession>
<keyword evidence="4 11" id="KW-0732">Signal</keyword>
<dbReference type="GO" id="GO:0042973">
    <property type="term" value="F:glucan endo-1,3-beta-D-glucosidase activity"/>
    <property type="evidence" value="ECO:0007669"/>
    <property type="project" value="UniProtKB-EC"/>
</dbReference>
<evidence type="ECO:0000259" key="12">
    <source>
        <dbReference type="SMART" id="SM00768"/>
    </source>
</evidence>
<dbReference type="InterPro" id="IPR012946">
    <property type="entry name" value="X8"/>
</dbReference>
<dbReference type="SMART" id="SM00768">
    <property type="entry name" value="X8"/>
    <property type="match status" value="1"/>
</dbReference>